<dbReference type="GO" id="GO:0042245">
    <property type="term" value="P:RNA repair"/>
    <property type="evidence" value="ECO:0007669"/>
    <property type="project" value="UniProtKB-KW"/>
</dbReference>
<dbReference type="GO" id="GO:0030145">
    <property type="term" value="F:manganese ion binding"/>
    <property type="evidence" value="ECO:0007669"/>
    <property type="project" value="TreeGrafter"/>
</dbReference>
<dbReference type="GO" id="GO:0005525">
    <property type="term" value="F:GTP binding"/>
    <property type="evidence" value="ECO:0007669"/>
    <property type="project" value="UniProtKB-KW"/>
</dbReference>
<feature type="binding site" evidence="10">
    <location>
        <begin position="324"/>
        <end position="327"/>
    </location>
    <ligand>
        <name>GMP</name>
        <dbReference type="ChEBI" id="CHEBI:58115"/>
    </ligand>
</feature>
<dbReference type="RefSeq" id="WP_126295912.1">
    <property type="nucleotide sequence ID" value="NZ_CP155468.1"/>
</dbReference>
<feature type="binding site" evidence="11">
    <location>
        <position position="274"/>
    </location>
    <ligand>
        <name>Mn(2+)</name>
        <dbReference type="ChEBI" id="CHEBI:29035"/>
        <label>2</label>
    </ligand>
</feature>
<evidence type="ECO:0000256" key="3">
    <source>
        <dbReference type="ARBA" id="ARBA00022723"/>
    </source>
</evidence>
<gene>
    <name evidence="12" type="ORF">EKG35_17880</name>
</gene>
<dbReference type="EC" id="6.5.1.8" evidence="1"/>
<protein>
    <recommendedName>
        <fullName evidence="1">3'-phosphate/5'-hydroxy nucleic acid ligase</fullName>
        <ecNumber evidence="1">6.5.1.8</ecNumber>
    </recommendedName>
</protein>
<feature type="binding site" evidence="10">
    <location>
        <position position="307"/>
    </location>
    <ligand>
        <name>GMP</name>
        <dbReference type="ChEBI" id="CHEBI:58115"/>
    </ligand>
</feature>
<evidence type="ECO:0000313" key="12">
    <source>
        <dbReference type="EMBL" id="RTQ88457.1"/>
    </source>
</evidence>
<comment type="cofactor">
    <cofactor evidence="11">
        <name>Mn(2+)</name>
        <dbReference type="ChEBI" id="CHEBI:29035"/>
    </cofactor>
    <text evidence="11">Binds 2 manganese ions per subunit.</text>
</comment>
<evidence type="ECO:0000256" key="5">
    <source>
        <dbReference type="ARBA" id="ARBA00022800"/>
    </source>
</evidence>
<keyword evidence="2 12" id="KW-0436">Ligase</keyword>
<evidence type="ECO:0000256" key="9">
    <source>
        <dbReference type="PIRSR" id="PIRSR601233-1"/>
    </source>
</evidence>
<keyword evidence="3 11" id="KW-0479">Metal-binding</keyword>
<comment type="catalytic activity">
    <reaction evidence="8">
        <text>a 3'-end 3'-phospho-ribonucleotide-RNA + a 5'-end dephospho-ribonucleoside-RNA + GTP = a ribonucleotidyl-ribonucleotide-RNA + GMP + diphosphate</text>
        <dbReference type="Rhea" id="RHEA:68076"/>
        <dbReference type="Rhea" id="RHEA-COMP:10463"/>
        <dbReference type="Rhea" id="RHEA-COMP:13936"/>
        <dbReference type="Rhea" id="RHEA-COMP:17355"/>
        <dbReference type="ChEBI" id="CHEBI:33019"/>
        <dbReference type="ChEBI" id="CHEBI:37565"/>
        <dbReference type="ChEBI" id="CHEBI:58115"/>
        <dbReference type="ChEBI" id="CHEBI:83062"/>
        <dbReference type="ChEBI" id="CHEBI:138284"/>
        <dbReference type="ChEBI" id="CHEBI:173118"/>
        <dbReference type="EC" id="6.5.1.8"/>
    </reaction>
</comment>
<dbReference type="SUPFAM" id="SSF103365">
    <property type="entry name" value="Hypothetical protein PH1602"/>
    <property type="match status" value="1"/>
</dbReference>
<evidence type="ECO:0000256" key="7">
    <source>
        <dbReference type="ARBA" id="ARBA00023211"/>
    </source>
</evidence>
<dbReference type="GO" id="GO:0170057">
    <property type="term" value="F:RNA ligase (GTP) activity"/>
    <property type="evidence" value="ECO:0007669"/>
    <property type="project" value="UniProtKB-EC"/>
</dbReference>
<dbReference type="Pfam" id="PF01139">
    <property type="entry name" value="RtcB"/>
    <property type="match status" value="2"/>
</dbReference>
<dbReference type="OrthoDB" id="9802323at2"/>
<feature type="binding site" evidence="10">
    <location>
        <begin position="146"/>
        <end position="150"/>
    </location>
    <ligand>
        <name>GMP</name>
        <dbReference type="ChEBI" id="CHEBI:58115"/>
    </ligand>
</feature>
<dbReference type="Gene3D" id="3.90.1860.10">
    <property type="entry name" value="tRNA-splicing ligase RtcB"/>
    <property type="match status" value="1"/>
</dbReference>
<feature type="binding site" evidence="11">
    <location>
        <position position="73"/>
    </location>
    <ligand>
        <name>Mn(2+)</name>
        <dbReference type="ChEBI" id="CHEBI:29035"/>
        <label>1</label>
    </ligand>
</feature>
<keyword evidence="13" id="KW-1185">Reference proteome</keyword>
<keyword evidence="7 11" id="KW-0464">Manganese</keyword>
<evidence type="ECO:0000256" key="2">
    <source>
        <dbReference type="ARBA" id="ARBA00022598"/>
    </source>
</evidence>
<feature type="binding site" evidence="11">
    <location>
        <position position="164"/>
    </location>
    <ligand>
        <name>Mn(2+)</name>
        <dbReference type="ChEBI" id="CHEBI:29035"/>
        <label>2</label>
    </ligand>
</feature>
<feature type="binding site" evidence="10">
    <location>
        <begin position="274"/>
        <end position="275"/>
    </location>
    <ligand>
        <name>GMP</name>
        <dbReference type="ChEBI" id="CHEBI:58115"/>
    </ligand>
</feature>
<keyword evidence="6 10" id="KW-0342">GTP-binding</keyword>
<evidence type="ECO:0000313" key="13">
    <source>
        <dbReference type="Proteomes" id="UP000276349"/>
    </source>
</evidence>
<keyword evidence="5" id="KW-0692">RNA repair</keyword>
<evidence type="ECO:0000256" key="4">
    <source>
        <dbReference type="ARBA" id="ARBA00022741"/>
    </source>
</evidence>
<accession>A0A431UFX9</accession>
<reference evidence="12 13" key="1">
    <citation type="submission" date="2018-12" db="EMBL/GenBank/DDBJ databases">
        <authorList>
            <person name="Yu L."/>
        </authorList>
    </citation>
    <scope>NUCLEOTIDE SEQUENCE [LARGE SCALE GENOMIC DNA]</scope>
    <source>
        <strain evidence="12 13">S5H2222</strain>
    </source>
</reference>
<feature type="binding site" evidence="10">
    <location>
        <begin position="300"/>
        <end position="303"/>
    </location>
    <ligand>
        <name>GMP</name>
        <dbReference type="ChEBI" id="CHEBI:58115"/>
    </ligand>
</feature>
<dbReference type="PANTHER" id="PTHR43749:SF2">
    <property type="entry name" value="RNA-SPLICING LIGASE RTCB"/>
    <property type="match status" value="1"/>
</dbReference>
<dbReference type="GO" id="GO:0003909">
    <property type="term" value="F:DNA ligase activity"/>
    <property type="evidence" value="ECO:0007669"/>
    <property type="project" value="TreeGrafter"/>
</dbReference>
<name>A0A431UFX9_9BACI</name>
<dbReference type="InterPro" id="IPR052915">
    <property type="entry name" value="RtcB-like"/>
</dbReference>
<dbReference type="GO" id="GO:0006281">
    <property type="term" value="P:DNA repair"/>
    <property type="evidence" value="ECO:0007669"/>
    <property type="project" value="TreeGrafter"/>
</dbReference>
<evidence type="ECO:0000256" key="10">
    <source>
        <dbReference type="PIRSR" id="PIRSR601233-2"/>
    </source>
</evidence>
<proteinExistence type="predicted"/>
<sequence length="402" mass="45558">MTIDLNSKYTSAKIYTNNPLPSAIEQIKELIEQPFMEGTKVRIMPDYHAGKGCVIGTTIKLNGKVVPNLVGVDVGCGVLVSKINKNDIDFQKLDNTIRNYVPSGADLHSSYQPLKDIHEFTADKFIANGLSDDLTNLSLGTLGGGNHFIEVAKDDNENYYLLIHTGSRYLGAKVAKYHQKKAIENLKNADVKEIIVKLKQEGRDREIQNEILNFKLQNPRIPNDLAYLEDSAFDDYIHDMRIAQNYAKRNRETISSIISAHMNWDFEEQFDTIHNYIETETMTLRKGAVRANKGEQLVIPMNMKDGSLLCIGKGNSDWNYSAPHGAGRLFSRTQAMKNLTMEEYKNSMVDVWTTSVTEETLDEAPMAYKPMTEIIDNVKNTVDIMKIIKPVYNFKASDKFRR</sequence>
<evidence type="ECO:0000256" key="8">
    <source>
        <dbReference type="ARBA" id="ARBA00047746"/>
    </source>
</evidence>
<feature type="active site" description="GMP-histidine intermediate" evidence="9">
    <location>
        <position position="324"/>
    </location>
</feature>
<evidence type="ECO:0000256" key="6">
    <source>
        <dbReference type="ARBA" id="ARBA00023134"/>
    </source>
</evidence>
<keyword evidence="4 10" id="KW-0547">Nucleotide-binding</keyword>
<dbReference type="InterPro" id="IPR036025">
    <property type="entry name" value="RtcB-like_sf"/>
</dbReference>
<dbReference type="AlphaFoldDB" id="A0A431UFX9"/>
<dbReference type="InterPro" id="IPR001233">
    <property type="entry name" value="RtcB"/>
</dbReference>
<dbReference type="Proteomes" id="UP000276349">
    <property type="component" value="Unassembled WGS sequence"/>
</dbReference>
<dbReference type="EMBL" id="RXNR01000078">
    <property type="protein sequence ID" value="RTQ88457.1"/>
    <property type="molecule type" value="Genomic_DNA"/>
</dbReference>
<evidence type="ECO:0000256" key="11">
    <source>
        <dbReference type="PIRSR" id="PIRSR601233-3"/>
    </source>
</evidence>
<feature type="binding site" evidence="11">
    <location>
        <position position="147"/>
    </location>
    <ligand>
        <name>Mn(2+)</name>
        <dbReference type="ChEBI" id="CHEBI:29035"/>
        <label>1</label>
    </ligand>
</feature>
<dbReference type="PANTHER" id="PTHR43749">
    <property type="entry name" value="RNA-SPLICING LIGASE RTCB"/>
    <property type="match status" value="1"/>
</dbReference>
<dbReference type="GO" id="GO:0006396">
    <property type="term" value="P:RNA processing"/>
    <property type="evidence" value="ECO:0007669"/>
    <property type="project" value="InterPro"/>
</dbReference>
<evidence type="ECO:0000256" key="1">
    <source>
        <dbReference type="ARBA" id="ARBA00012726"/>
    </source>
</evidence>
<comment type="caution">
    <text evidence="12">The sequence shown here is derived from an EMBL/GenBank/DDBJ whole genome shotgun (WGS) entry which is preliminary data.</text>
</comment>
<organism evidence="12 13">
    <name type="scientific">Lysinibacillus telephonicus</name>
    <dbReference type="NCBI Taxonomy" id="1714840"/>
    <lineage>
        <taxon>Bacteria</taxon>
        <taxon>Bacillati</taxon>
        <taxon>Bacillota</taxon>
        <taxon>Bacilli</taxon>
        <taxon>Bacillales</taxon>
        <taxon>Bacillaceae</taxon>
        <taxon>Lysinibacillus</taxon>
    </lineage>
</organism>